<dbReference type="PANTHER" id="PTHR31827:SF1">
    <property type="entry name" value="EMB|CAB89363.1"/>
    <property type="match status" value="1"/>
</dbReference>
<dbReference type="Proteomes" id="UP001158986">
    <property type="component" value="Unassembled WGS sequence"/>
</dbReference>
<feature type="compositionally biased region" description="Polar residues" evidence="1">
    <location>
        <begin position="176"/>
        <end position="187"/>
    </location>
</feature>
<dbReference type="Proteomes" id="UP001160483">
    <property type="component" value="Unassembled WGS sequence"/>
</dbReference>
<feature type="region of interest" description="Disordered" evidence="1">
    <location>
        <begin position="173"/>
        <end position="202"/>
    </location>
</feature>
<accession>A0AAU9KWI2</accession>
<evidence type="ECO:0000313" key="5">
    <source>
        <dbReference type="Proteomes" id="UP001158986"/>
    </source>
</evidence>
<evidence type="ECO:0000256" key="1">
    <source>
        <dbReference type="SAM" id="MobiDB-lite"/>
    </source>
</evidence>
<dbReference type="EMBL" id="CAKLCB010000018">
    <property type="protein sequence ID" value="CAH0513656.1"/>
    <property type="molecule type" value="Genomic_DNA"/>
</dbReference>
<feature type="region of interest" description="Disordered" evidence="1">
    <location>
        <begin position="1"/>
        <end position="38"/>
    </location>
</feature>
<dbReference type="PANTHER" id="PTHR31827">
    <property type="entry name" value="EMB|CAB89363.1"/>
    <property type="match status" value="1"/>
</dbReference>
<comment type="caution">
    <text evidence="3">The sequence shown here is derived from an EMBL/GenBank/DDBJ whole genome shotgun (WGS) entry which is preliminary data.</text>
</comment>
<organism evidence="3 6">
    <name type="scientific">Peronospora belbahrii</name>
    <dbReference type="NCBI Taxonomy" id="622444"/>
    <lineage>
        <taxon>Eukaryota</taxon>
        <taxon>Sar</taxon>
        <taxon>Stramenopiles</taxon>
        <taxon>Oomycota</taxon>
        <taxon>Peronosporomycetes</taxon>
        <taxon>Peronosporales</taxon>
        <taxon>Peronosporaceae</taxon>
        <taxon>Peronospora</taxon>
    </lineage>
</organism>
<evidence type="ECO:0000313" key="6">
    <source>
        <dbReference type="Proteomes" id="UP001160483"/>
    </source>
</evidence>
<proteinExistence type="predicted"/>
<dbReference type="InterPro" id="IPR056866">
    <property type="entry name" value="Znf_WRKY19"/>
</dbReference>
<name>A0AAU9KWI2_9STRA</name>
<reference evidence="3 5" key="1">
    <citation type="submission" date="2021-11" db="EMBL/GenBank/DDBJ databases">
        <authorList>
            <person name="Islam A."/>
            <person name="Islam S."/>
            <person name="Flora M.S."/>
            <person name="Rahman M."/>
            <person name="Ziaur R.M."/>
            <person name="Epstein J.H."/>
            <person name="Hassan M."/>
            <person name="Klassen M."/>
            <person name="Woodard K."/>
            <person name="Webb A."/>
            <person name="Webby R.J."/>
            <person name="El Zowalaty M.E."/>
        </authorList>
    </citation>
    <scope>NUCLEOTIDE SEQUENCE</scope>
    <source>
        <strain evidence="4">Pbs1</strain>
        <strain evidence="3">Pbs3</strain>
    </source>
</reference>
<feature type="domain" description="WRKY19-like zinc finger" evidence="2">
    <location>
        <begin position="276"/>
        <end position="299"/>
    </location>
</feature>
<feature type="domain" description="WRKY19-like zinc finger" evidence="2">
    <location>
        <begin position="254"/>
        <end position="275"/>
    </location>
</feature>
<dbReference type="AlphaFoldDB" id="A0AAU9KWI2"/>
<evidence type="ECO:0000313" key="3">
    <source>
        <dbReference type="EMBL" id="CAH0476789.1"/>
    </source>
</evidence>
<keyword evidence="5" id="KW-1185">Reference proteome</keyword>
<feature type="region of interest" description="Disordered" evidence="1">
    <location>
        <begin position="328"/>
        <end position="347"/>
    </location>
</feature>
<protein>
    <recommendedName>
        <fullName evidence="2">WRKY19-like zinc finger domain-containing protein</fullName>
    </recommendedName>
</protein>
<evidence type="ECO:0000313" key="4">
    <source>
        <dbReference type="EMBL" id="CAH0513656.1"/>
    </source>
</evidence>
<sequence length="347" mass="38663">MRKRTPTPLHVFGKDAQIERQNRGDANTTDHDSYQHGETMSTQGMKLDADAEQKVAVSVGLVTEENWSELRNLRVAGESEASARTWPCSRSSFSADMNRQEIRRTSRYAHMTTLQEDSRFSKSSLNFILDDQAASAAFEEEKFTFKRKQPRCSTTGHLSKGARDDFTLGVKGDLATSKQSNRTSRLTSKLPIQDGKRRARRPPSRICKYDGCEQYVVDQGLCVRHGGGKRCQTLGCTSRAKYQGRCWKHGGSVKCKVAGCINRAKSRGFCWSHGGGTKCKAESCEKIAISNSLCWAHGGGKRCEVERCMRQAYERTGNLCNNHYQERQRGGSGGADDEEKPLALSTL</sequence>
<feature type="compositionally biased region" description="Basic and acidic residues" evidence="1">
    <location>
        <begin position="12"/>
        <end position="35"/>
    </location>
</feature>
<evidence type="ECO:0000259" key="2">
    <source>
        <dbReference type="Pfam" id="PF24906"/>
    </source>
</evidence>
<gene>
    <name evidence="4" type="ORF">PBS001_LOCUS460</name>
    <name evidence="3" type="ORF">PBS003_LOCUS3557</name>
</gene>
<dbReference type="Pfam" id="PF24906">
    <property type="entry name" value="Zf_WRKY19"/>
    <property type="match status" value="2"/>
</dbReference>
<dbReference type="EMBL" id="CAKKTJ010000160">
    <property type="protein sequence ID" value="CAH0476789.1"/>
    <property type="molecule type" value="Genomic_DNA"/>
</dbReference>